<evidence type="ECO:0000313" key="1">
    <source>
        <dbReference type="EMBL" id="KLO17881.1"/>
    </source>
</evidence>
<dbReference type="EMBL" id="KQ085900">
    <property type="protein sequence ID" value="KLO17881.1"/>
    <property type="molecule type" value="Genomic_DNA"/>
</dbReference>
<organism evidence="1 2">
    <name type="scientific">Schizopora paradoxa</name>
    <dbReference type="NCBI Taxonomy" id="27342"/>
    <lineage>
        <taxon>Eukaryota</taxon>
        <taxon>Fungi</taxon>
        <taxon>Dikarya</taxon>
        <taxon>Basidiomycota</taxon>
        <taxon>Agaricomycotina</taxon>
        <taxon>Agaricomycetes</taxon>
        <taxon>Hymenochaetales</taxon>
        <taxon>Schizoporaceae</taxon>
        <taxon>Schizopora</taxon>
    </lineage>
</organism>
<gene>
    <name evidence="1" type="ORF">SCHPADRAFT_886690</name>
</gene>
<dbReference type="Proteomes" id="UP000053477">
    <property type="component" value="Unassembled WGS sequence"/>
</dbReference>
<proteinExistence type="predicted"/>
<reference evidence="1 2" key="1">
    <citation type="submission" date="2015-04" db="EMBL/GenBank/DDBJ databases">
        <title>Complete genome sequence of Schizopora paradoxa KUC8140, a cosmopolitan wood degrader in East Asia.</title>
        <authorList>
            <consortium name="DOE Joint Genome Institute"/>
            <person name="Min B."/>
            <person name="Park H."/>
            <person name="Jang Y."/>
            <person name="Kim J.-J."/>
            <person name="Kim K.H."/>
            <person name="Pangilinan J."/>
            <person name="Lipzen A."/>
            <person name="Riley R."/>
            <person name="Grigoriev I.V."/>
            <person name="Spatafora J.W."/>
            <person name="Choi I.-G."/>
        </authorList>
    </citation>
    <scope>NUCLEOTIDE SEQUENCE [LARGE SCALE GENOMIC DNA]</scope>
    <source>
        <strain evidence="1 2">KUC8140</strain>
    </source>
</reference>
<keyword evidence="2" id="KW-1185">Reference proteome</keyword>
<dbReference type="AlphaFoldDB" id="A0A0H2SLA5"/>
<accession>A0A0H2SLA5</accession>
<sequence>MSIPALSPLNLEDINFSKPGGPVRFDNPSDTIFASLFLPFSSESDEDCLGSVPWQFCDRILAAIRSPQFDSKEVSFKNWVDMFSSVGNRRRDKWSTLENITDCHWTKRNTLQTMVLVHSSWHARAKRALGYSLVSYFDPIQTTLQNPIFGVWTKELHLSFDQYDDDKFDRWSLTPSLSHVYLTKIFCARVPNIRLASIRLKEASTNFLTTICEVLTHLDSLEELHLEPGQECNQFPVDSLIAAILGVRYPTLRVLEFHDPDIDIDYLTSQIDSLAPLQKLHSVRLVWRVFNICPKIQLSRASWSRDVAQRGSHFSIKDITIDFILDLASTDMHTVHVQEFNTALIRLLQSTELVRFQFFRPPSVLYLNANASSQTAGSISSLVGPWLALCSSAHTVLFIDFAWKRLKMFGQIYEEIGALSGIEELVIEAESPNYLHGPSEDDVILAKTQFPLNDEELSRVIGAMLFPGLRVLKVTFQKRWLEISVEGYKLGDMDEHEERRMLLPHCRQKCIERSVTFSVDIV</sequence>
<dbReference type="InParanoid" id="A0A0H2SLA5"/>
<name>A0A0H2SLA5_9AGAM</name>
<protein>
    <submittedName>
        <fullName evidence="1">Uncharacterized protein</fullName>
    </submittedName>
</protein>
<evidence type="ECO:0000313" key="2">
    <source>
        <dbReference type="Proteomes" id="UP000053477"/>
    </source>
</evidence>
<dbReference type="OrthoDB" id="3332286at2759"/>